<dbReference type="InterPro" id="IPR016163">
    <property type="entry name" value="Ald_DH_C"/>
</dbReference>
<name>A0A178I460_9HYPH</name>
<evidence type="ECO:0000313" key="8">
    <source>
        <dbReference type="Proteomes" id="UP000078389"/>
    </source>
</evidence>
<dbReference type="InterPro" id="IPR029510">
    <property type="entry name" value="Ald_DH_CS_GLU"/>
</dbReference>
<evidence type="ECO:0000256" key="4">
    <source>
        <dbReference type="PROSITE-ProRule" id="PRU10007"/>
    </source>
</evidence>
<feature type="active site" evidence="4">
    <location>
        <position position="272"/>
    </location>
</feature>
<dbReference type="Gene3D" id="3.40.309.10">
    <property type="entry name" value="Aldehyde Dehydrogenase, Chain A, domain 2"/>
    <property type="match status" value="1"/>
</dbReference>
<keyword evidence="3" id="KW-0558">Oxidation</keyword>
<gene>
    <name evidence="7" type="ORF">A3840_04525</name>
</gene>
<dbReference type="FunFam" id="3.40.605.10:FF:000007">
    <property type="entry name" value="NAD/NADP-dependent betaine aldehyde dehydrogenase"/>
    <property type="match status" value="1"/>
</dbReference>
<evidence type="ECO:0000256" key="3">
    <source>
        <dbReference type="ARBA" id="ARBA00023097"/>
    </source>
</evidence>
<dbReference type="RefSeq" id="WP_067452532.1">
    <property type="nucleotide sequence ID" value="NZ_LVVY01000065.1"/>
</dbReference>
<comment type="similarity">
    <text evidence="1 5">Belongs to the aldehyde dehydrogenase family.</text>
</comment>
<accession>A0A178I460</accession>
<reference evidence="7 8" key="1">
    <citation type="submission" date="2016-03" db="EMBL/GenBank/DDBJ databases">
        <title>Genome sequencing of Devosia sp. S37.</title>
        <authorList>
            <person name="Mohd Nor M."/>
        </authorList>
    </citation>
    <scope>NUCLEOTIDE SEQUENCE [LARGE SCALE GENOMIC DNA]</scope>
    <source>
        <strain evidence="7 8">S37</strain>
    </source>
</reference>
<dbReference type="PROSITE" id="PS00070">
    <property type="entry name" value="ALDEHYDE_DEHYDR_CYS"/>
    <property type="match status" value="1"/>
</dbReference>
<dbReference type="Gene3D" id="3.40.605.10">
    <property type="entry name" value="Aldehyde Dehydrogenase, Chain A, domain 1"/>
    <property type="match status" value="1"/>
</dbReference>
<dbReference type="AlphaFoldDB" id="A0A178I460"/>
<dbReference type="InterPro" id="IPR016162">
    <property type="entry name" value="Ald_DH_N"/>
</dbReference>
<dbReference type="GO" id="GO:0016620">
    <property type="term" value="F:oxidoreductase activity, acting on the aldehyde or oxo group of donors, NAD or NADP as acceptor"/>
    <property type="evidence" value="ECO:0007669"/>
    <property type="project" value="InterPro"/>
</dbReference>
<sequence length="500" mass="52916">MPRLENDLTTLGDAARAYLDRTHGLHIGGNVHDTARSYELKDPTSGLVFARAADASAADVDAAVKAARSALAGPWGSMRPNERELAMLRLADLLERHETEIAEIETLCSGRLLANTRGVDVGYSAHFLRYMAGWSTKLAGQTARLSIPYIPDGEMAGFTFREPIGVVGAIVPWNVALGIAVWKIAPALAAGCTIVLKPAAQTPLSALRFAELALKAGIPEGVINIVTGSGAETGIALVRHPDINMVTFTGSTAVGRQIAVDAAGSFKRCSLELGGKSPVILFQDAPLERAIPAAAWAIFSNHGQNCCAGSRLYVHRSIYEQVIEGVAEIARSITIGSPLDKATQMGPVVTQAQQKRIHELIEAGKAEGARVVVGGEPIEGPGSYVPPTVLTDVRADMTPVREEIFGPVLVAASFATDGEALSLANASEYGLGASIWTNDLDRVHHMTRRLEAGSIWVNVHNALDVALPFGGWKNSGMGADLSETAVLAHTKVKAAVHHYL</sequence>
<dbReference type="EMBL" id="LVVY01000065">
    <property type="protein sequence ID" value="OAM79084.1"/>
    <property type="molecule type" value="Genomic_DNA"/>
</dbReference>
<evidence type="ECO:0000256" key="2">
    <source>
        <dbReference type="ARBA" id="ARBA00023002"/>
    </source>
</evidence>
<dbReference type="STRING" id="1770058.A3840_04525"/>
<proteinExistence type="inferred from homology"/>
<dbReference type="PANTHER" id="PTHR11699">
    <property type="entry name" value="ALDEHYDE DEHYDROGENASE-RELATED"/>
    <property type="match status" value="1"/>
</dbReference>
<evidence type="ECO:0000259" key="6">
    <source>
        <dbReference type="Pfam" id="PF00171"/>
    </source>
</evidence>
<organism evidence="7 8">
    <name type="scientific">Devosia elaeis</name>
    <dbReference type="NCBI Taxonomy" id="1770058"/>
    <lineage>
        <taxon>Bacteria</taxon>
        <taxon>Pseudomonadati</taxon>
        <taxon>Pseudomonadota</taxon>
        <taxon>Alphaproteobacteria</taxon>
        <taxon>Hyphomicrobiales</taxon>
        <taxon>Devosiaceae</taxon>
        <taxon>Devosia</taxon>
    </lineage>
</organism>
<dbReference type="InterPro" id="IPR016161">
    <property type="entry name" value="Ald_DH/histidinol_DH"/>
</dbReference>
<dbReference type="SUPFAM" id="SSF53720">
    <property type="entry name" value="ALDH-like"/>
    <property type="match status" value="1"/>
</dbReference>
<dbReference type="Proteomes" id="UP000078389">
    <property type="component" value="Unassembled WGS sequence"/>
</dbReference>
<evidence type="ECO:0000313" key="7">
    <source>
        <dbReference type="EMBL" id="OAM79084.1"/>
    </source>
</evidence>
<dbReference type="InterPro" id="IPR015590">
    <property type="entry name" value="Aldehyde_DH_dom"/>
</dbReference>
<protein>
    <submittedName>
        <fullName evidence="7">Aldehyde dehydrogenase</fullName>
    </submittedName>
</protein>
<evidence type="ECO:0000256" key="5">
    <source>
        <dbReference type="RuleBase" id="RU003345"/>
    </source>
</evidence>
<evidence type="ECO:0000256" key="1">
    <source>
        <dbReference type="ARBA" id="ARBA00009986"/>
    </source>
</evidence>
<keyword evidence="8" id="KW-1185">Reference proteome</keyword>
<feature type="domain" description="Aldehyde dehydrogenase" evidence="6">
    <location>
        <begin position="35"/>
        <end position="494"/>
    </location>
</feature>
<dbReference type="FunFam" id="3.40.309.10:FF:000012">
    <property type="entry name" value="Betaine aldehyde dehydrogenase"/>
    <property type="match status" value="1"/>
</dbReference>
<dbReference type="PROSITE" id="PS00687">
    <property type="entry name" value="ALDEHYDE_DEHYDR_GLU"/>
    <property type="match status" value="1"/>
</dbReference>
<dbReference type="Pfam" id="PF00171">
    <property type="entry name" value="Aldedh"/>
    <property type="match status" value="1"/>
</dbReference>
<keyword evidence="2 5" id="KW-0560">Oxidoreductase</keyword>
<comment type="caution">
    <text evidence="7">The sequence shown here is derived from an EMBL/GenBank/DDBJ whole genome shotgun (WGS) entry which is preliminary data.</text>
</comment>
<dbReference type="InterPro" id="IPR016160">
    <property type="entry name" value="Ald_DH_CS_CYS"/>
</dbReference>